<evidence type="ECO:0000256" key="5">
    <source>
        <dbReference type="ARBA" id="ARBA00022519"/>
    </source>
</evidence>
<comment type="similarity">
    <text evidence="2 10">Belongs to the GSP L family.</text>
</comment>
<accession>A0ABN4LU60</accession>
<dbReference type="Gene3D" id="3.30.420.380">
    <property type="match status" value="1"/>
</dbReference>
<dbReference type="InterPro" id="IPR024230">
    <property type="entry name" value="GspL_cyto_dom"/>
</dbReference>
<name>A0ABN4LU60_9ALTE</name>
<evidence type="ECO:0000259" key="11">
    <source>
        <dbReference type="Pfam" id="PF05134"/>
    </source>
</evidence>
<dbReference type="PIRSF" id="PIRSF015761">
    <property type="entry name" value="Protein_L"/>
    <property type="match status" value="1"/>
</dbReference>
<comment type="function">
    <text evidence="10">Inner membrane component of the type II secretion system required for the energy-dependent secretion of extracellular factors such as proteases and toxins from the periplasm.</text>
</comment>
<dbReference type="EMBL" id="CP013926">
    <property type="protein sequence ID" value="AMJ76106.1"/>
    <property type="molecule type" value="Genomic_DNA"/>
</dbReference>
<dbReference type="InterPro" id="IPR025691">
    <property type="entry name" value="GspL_pp_dom"/>
</dbReference>
<dbReference type="Gene3D" id="3.30.1360.100">
    <property type="entry name" value="General secretion pathway protein M, EpsM"/>
    <property type="match status" value="1"/>
</dbReference>
<dbReference type="InterPro" id="IPR043129">
    <property type="entry name" value="ATPase_NBD"/>
</dbReference>
<dbReference type="SUPFAM" id="SSF53067">
    <property type="entry name" value="Actin-like ATPase domain"/>
    <property type="match status" value="2"/>
</dbReference>
<proteinExistence type="inferred from homology"/>
<dbReference type="InterPro" id="IPR007812">
    <property type="entry name" value="T2SS_protein-GspL"/>
</dbReference>
<dbReference type="Pfam" id="PF12693">
    <property type="entry name" value="GspL_C"/>
    <property type="match status" value="1"/>
</dbReference>
<dbReference type="Proteomes" id="UP000056750">
    <property type="component" value="Chromosome"/>
</dbReference>
<evidence type="ECO:0000256" key="8">
    <source>
        <dbReference type="ARBA" id="ARBA00022989"/>
    </source>
</evidence>
<protein>
    <recommendedName>
        <fullName evidence="10">Type II secretion system protein L</fullName>
        <shortName evidence="10">T2SS protein L</shortName>
    </recommendedName>
</protein>
<keyword evidence="8" id="KW-1133">Transmembrane helix</keyword>
<evidence type="ECO:0000313" key="14">
    <source>
        <dbReference type="Proteomes" id="UP000056750"/>
    </source>
</evidence>
<gene>
    <name evidence="13" type="ORF">AVL57_20345</name>
</gene>
<reference evidence="13 14" key="1">
    <citation type="submission" date="2015-12" db="EMBL/GenBank/DDBJ databases">
        <title>Intraspecies pangenome expansion in the marine bacterium Alteromonas.</title>
        <authorList>
            <person name="Lopez-Perez M."/>
            <person name="Rodriguez-Valera F."/>
        </authorList>
    </citation>
    <scope>NUCLEOTIDE SEQUENCE [LARGE SCALE GENOMIC DNA]</scope>
    <source>
        <strain evidence="13 14">LMG 21861</strain>
    </source>
</reference>
<evidence type="ECO:0000256" key="4">
    <source>
        <dbReference type="ARBA" id="ARBA00022475"/>
    </source>
</evidence>
<keyword evidence="9" id="KW-0472">Membrane</keyword>
<feature type="domain" description="GspL periplasmic" evidence="12">
    <location>
        <begin position="244"/>
        <end position="397"/>
    </location>
</feature>
<evidence type="ECO:0000256" key="10">
    <source>
        <dbReference type="PIRNR" id="PIRNR015761"/>
    </source>
</evidence>
<evidence type="ECO:0000256" key="1">
    <source>
        <dbReference type="ARBA" id="ARBA00004377"/>
    </source>
</evidence>
<keyword evidence="7 10" id="KW-0653">Protein transport</keyword>
<evidence type="ECO:0000256" key="7">
    <source>
        <dbReference type="ARBA" id="ARBA00022927"/>
    </source>
</evidence>
<dbReference type="RefSeq" id="WP_057795257.1">
    <property type="nucleotide sequence ID" value="NZ_CAXIBE010000002.1"/>
</dbReference>
<keyword evidence="4" id="KW-1003">Cell membrane</keyword>
<dbReference type="Gene3D" id="3.30.420.370">
    <property type="match status" value="1"/>
</dbReference>
<keyword evidence="14" id="KW-1185">Reference proteome</keyword>
<comment type="subcellular location">
    <subcellularLocation>
        <location evidence="1">Cell inner membrane</location>
        <topology evidence="1">Single-pass membrane protein</topology>
    </subcellularLocation>
</comment>
<organism evidence="13 14">
    <name type="scientific">Alteromonas stellipolaris</name>
    <dbReference type="NCBI Taxonomy" id="233316"/>
    <lineage>
        <taxon>Bacteria</taxon>
        <taxon>Pseudomonadati</taxon>
        <taxon>Pseudomonadota</taxon>
        <taxon>Gammaproteobacteria</taxon>
        <taxon>Alteromonadales</taxon>
        <taxon>Alteromonadaceae</taxon>
        <taxon>Alteromonas/Salinimonas group</taxon>
        <taxon>Alteromonas</taxon>
    </lineage>
</organism>
<evidence type="ECO:0000256" key="2">
    <source>
        <dbReference type="ARBA" id="ARBA00005318"/>
    </source>
</evidence>
<dbReference type="Pfam" id="PF05134">
    <property type="entry name" value="T2SSL"/>
    <property type="match status" value="1"/>
</dbReference>
<evidence type="ECO:0000313" key="13">
    <source>
        <dbReference type="EMBL" id="AMJ76106.1"/>
    </source>
</evidence>
<evidence type="ECO:0000256" key="3">
    <source>
        <dbReference type="ARBA" id="ARBA00022448"/>
    </source>
</evidence>
<keyword evidence="3 10" id="KW-0813">Transport</keyword>
<sequence>MEQLLIRLGATEADPISWLVWSTAEEEIIASGELANADALSTLAERAGHRAVIALAPSSEILLKWVALPPRAGRKVLSALPFMLEDELATDIGEQFFAIGPKVGDSQAVAVVSHAKLQMWQQWLADAGLFCNHLIPDVLAVPVTENGWSVLTLGEQMLVRQDTFKGIQGEQAWLLPTLGHFTSQQEAPVVITNYAGIDLSAMPNITVSDAPLELPMHVLAKEAMSSSFNLLQGEYKVKRTRNNAWTQWRVAAVLAVLVLCTSLVDKTVTLYHLKSENAALTSEIDQAVKSGFPNIGVYRNVKLKLQYELNKLSKSGGDASMLVMLDQLSEAFASTQVKPQTLRFDATRTEIRIQAQGKSFEALEQFRRQAEGAGFTVEQGAINNRDDNVIGTVSIRSVL</sequence>
<keyword evidence="6" id="KW-0812">Transmembrane</keyword>
<evidence type="ECO:0000259" key="12">
    <source>
        <dbReference type="Pfam" id="PF12693"/>
    </source>
</evidence>
<feature type="domain" description="GspL cytoplasmic actin-ATPase-like" evidence="11">
    <location>
        <begin position="4"/>
        <end position="237"/>
    </location>
</feature>
<dbReference type="NCBIfam" id="TIGR01709">
    <property type="entry name" value="typeII_sec_gspL"/>
    <property type="match status" value="1"/>
</dbReference>
<keyword evidence="5" id="KW-0997">Cell inner membrane</keyword>
<evidence type="ECO:0000256" key="6">
    <source>
        <dbReference type="ARBA" id="ARBA00022692"/>
    </source>
</evidence>
<evidence type="ECO:0000256" key="9">
    <source>
        <dbReference type="ARBA" id="ARBA00023136"/>
    </source>
</evidence>
<dbReference type="CDD" id="cd24017">
    <property type="entry name" value="ASKHA_T2SSL_N"/>
    <property type="match status" value="1"/>
</dbReference>